<organismHost>
    <name type="scientific">Apodemus sylvaticus</name>
    <name type="common">European woodmouse</name>
    <dbReference type="NCBI Taxonomy" id="10129"/>
</organismHost>
<organism evidence="2">
    <name type="scientific">Cowpox virus</name>
    <name type="common">CPV</name>
    <dbReference type="NCBI Taxonomy" id="10243"/>
    <lineage>
        <taxon>Viruses</taxon>
        <taxon>Varidnaviria</taxon>
        <taxon>Bamfordvirae</taxon>
        <taxon>Nucleocytoviricota</taxon>
        <taxon>Pokkesviricetes</taxon>
        <taxon>Chitovirales</taxon>
        <taxon>Poxviridae</taxon>
        <taxon>Chordopoxvirinae</taxon>
        <taxon>Orthopoxvirus</taxon>
        <taxon>Orthopoxvirus cowpox</taxon>
    </lineage>
</organism>
<keyword evidence="1" id="KW-1133">Transmembrane helix</keyword>
<feature type="transmembrane region" description="Helical" evidence="1">
    <location>
        <begin position="52"/>
        <end position="71"/>
    </location>
</feature>
<reference evidence="3" key="3">
    <citation type="submission" date="2017-06" db="EMBL/GenBank/DDBJ databases">
        <authorList>
            <person name="Kim H.J."/>
            <person name="Triplett B.A."/>
        </authorList>
    </citation>
    <scope>NUCLEOTIDE SEQUENCE</scope>
    <source>
        <strain evidence="4">Ger/2010/Rat</strain>
        <strain evidence="3">Ger/2015/Cat1</strain>
    </source>
</reference>
<organismHost>
    <name type="scientific">Felis catus</name>
    <name type="common">Cat</name>
    <name type="synonym">Felis silvestris catus</name>
    <dbReference type="NCBI Taxonomy" id="9685"/>
</organismHost>
<proteinExistence type="predicted"/>
<accession>A0A0K2YSD9</accession>
<reference evidence="2" key="2">
    <citation type="submission" date="2015-05" db="EMBL/GenBank/DDBJ databases">
        <title>Utilizing next-generation sequencing to resolve the backbone and inform taxonomy of the Core Goodeniaceae.</title>
        <authorList>
            <person name="Michener P.S."/>
            <person name="Gardner A.G."/>
            <person name="Jabaily R.S."/>
            <person name="Sessa E."/>
        </authorList>
    </citation>
    <scope>NUCLEOTIDE SEQUENCE</scope>
    <source>
        <strain evidence="2">RatPox09</strain>
    </source>
</reference>
<dbReference type="EMBL" id="LT896724">
    <property type="protein sequence ID" value="SNB48545.1"/>
    <property type="molecule type" value="Genomic_DNA"/>
</dbReference>
<evidence type="ECO:0000313" key="3">
    <source>
        <dbReference type="EMBL" id="SNB48545.1"/>
    </source>
</evidence>
<keyword evidence="1" id="KW-0812">Transmembrane</keyword>
<sequence length="84" mass="9153">MAPLFSSKKFLVDGLSSIVDAPLINFLLRSIIVAKSTLSTRTNPYSLNTLTISFFLIMYSVIGVDIVDGLYTTILSSAIFSTDI</sequence>
<evidence type="ECO:0000313" key="4">
    <source>
        <dbReference type="EMBL" id="SNB52889.1"/>
    </source>
</evidence>
<feature type="transmembrane region" description="Helical" evidence="1">
    <location>
        <begin position="12"/>
        <end position="32"/>
    </location>
</feature>
<organismHost>
    <name type="scientific">Loxodonta africana</name>
    <name type="common">African elephant</name>
    <dbReference type="NCBI Taxonomy" id="9785"/>
</organismHost>
<dbReference type="EMBL" id="LN864565">
    <property type="protein sequence ID" value="CRL86584.1"/>
    <property type="molecule type" value="Genomic_DNA"/>
</dbReference>
<dbReference type="Proteomes" id="UP000164362">
    <property type="component" value="Segment"/>
</dbReference>
<gene>
    <name evidence="2" type="primary">gCPXV0153</name>
</gene>
<dbReference type="EMBL" id="LT896728">
    <property type="protein sequence ID" value="SNB52889.1"/>
    <property type="molecule type" value="Genomic_DNA"/>
</dbReference>
<evidence type="ECO:0000256" key="1">
    <source>
        <dbReference type="SAM" id="Phobius"/>
    </source>
</evidence>
<organismHost>
    <name type="scientific">Myodes glareolus</name>
    <name type="common">Bank vole</name>
    <name type="synonym">Clethrionomys glareolus</name>
    <dbReference type="NCBI Taxonomy" id="447135"/>
</organismHost>
<reference evidence="2" key="1">
    <citation type="journal article" date="2015" name="J. Virol.">
        <title>Out of the reservoir: Phenotypic and genotypic characterization of a novel cowpox virus isolated from a common vole.</title>
        <authorList>
            <person name="Hoffmann D."/>
            <person name="Franke A."/>
            <person name="Jenckel M."/>
            <person name="Tamosiunaite A."/>
            <person name="Schluckebier J."/>
            <person name="Granzow H."/>
            <person name="Hoffmann B."/>
            <person name="Fischer S."/>
            <person name="Ulrich R.G."/>
            <person name="Hoper D."/>
            <person name="Goller K."/>
            <person name="Osterrieder N."/>
            <person name="Beer M."/>
        </authorList>
    </citation>
    <scope>NUCLEOTIDE SEQUENCE [LARGE SCALE GENOMIC DNA]</scope>
    <source>
        <strain evidence="2">RatPox09</strain>
    </source>
</reference>
<protein>
    <submittedName>
        <fullName evidence="2">Uncharacterized protein</fullName>
    </submittedName>
</protein>
<dbReference type="Proteomes" id="UP000276358">
    <property type="component" value="Segment"/>
</dbReference>
<organismHost>
    <name type="scientific">Bos taurus</name>
    <name type="common">Bovine</name>
    <dbReference type="NCBI Taxonomy" id="9913"/>
</organismHost>
<name>A0A0K2YSD9_COWPX</name>
<evidence type="ECO:0000313" key="2">
    <source>
        <dbReference type="EMBL" id="CRL86584.1"/>
    </source>
</evidence>
<keyword evidence="1" id="KW-0472">Membrane</keyword>
<organismHost>
    <name type="scientific">Homo sapiens</name>
    <name type="common">Human</name>
    <dbReference type="NCBI Taxonomy" id="9606"/>
</organismHost>
<organismHost>
    <name type="scientific">Mus musculus</name>
    <name type="common">Mouse</name>
    <dbReference type="NCBI Taxonomy" id="10090"/>
</organismHost>
<dbReference type="Proteomes" id="UP000275471">
    <property type="component" value="Segment"/>
</dbReference>
<organismHost>
    <name type="scientific">Microtus agrestis</name>
    <name type="common">Short-tailed field vole</name>
    <dbReference type="NCBI Taxonomy" id="29092"/>
</organismHost>